<name>A0A388SEK3_9BURK</name>
<dbReference type="AlphaFoldDB" id="A0A388SEK3"/>
<dbReference type="OrthoDB" id="9858663at2"/>
<dbReference type="EMBL" id="BGZJ01000002">
    <property type="protein sequence ID" value="GBO94812.1"/>
    <property type="molecule type" value="Genomic_DNA"/>
</dbReference>
<gene>
    <name evidence="2" type="ORF">MESMUL_21660</name>
</gene>
<protein>
    <submittedName>
        <fullName evidence="2">Uncharacterized protein</fullName>
    </submittedName>
</protein>
<accession>A0A388SEK3</accession>
<organism evidence="2 3">
    <name type="scientific">Mesosutterella multiformis</name>
    <dbReference type="NCBI Taxonomy" id="2259133"/>
    <lineage>
        <taxon>Bacteria</taxon>
        <taxon>Pseudomonadati</taxon>
        <taxon>Pseudomonadota</taxon>
        <taxon>Betaproteobacteria</taxon>
        <taxon>Burkholderiales</taxon>
        <taxon>Sutterellaceae</taxon>
        <taxon>Mesosutterella</taxon>
    </lineage>
</organism>
<evidence type="ECO:0000313" key="3">
    <source>
        <dbReference type="Proteomes" id="UP000266091"/>
    </source>
</evidence>
<sequence>MALPYDWDIATVEEVMEYYADVDGVDLPNLTDRLGDENAPVPVRVDKFLDYNGTWVEKKYYPVEALKVLLWKEPLVAASDLENWLDMPREEIEKLHKYEFCRPVGINKKGEWIFDADYMLKCRKAWKSEQEGGDTREAQQMTARPREAESNWFSLDFKARPYDSVPEEA</sequence>
<evidence type="ECO:0000313" key="2">
    <source>
        <dbReference type="EMBL" id="GBO94812.1"/>
    </source>
</evidence>
<keyword evidence="3" id="KW-1185">Reference proteome</keyword>
<feature type="compositionally biased region" description="Basic and acidic residues" evidence="1">
    <location>
        <begin position="128"/>
        <end position="137"/>
    </location>
</feature>
<evidence type="ECO:0000256" key="1">
    <source>
        <dbReference type="SAM" id="MobiDB-lite"/>
    </source>
</evidence>
<feature type="region of interest" description="Disordered" evidence="1">
    <location>
        <begin position="128"/>
        <end position="149"/>
    </location>
</feature>
<comment type="caution">
    <text evidence="2">The sequence shown here is derived from an EMBL/GenBank/DDBJ whole genome shotgun (WGS) entry which is preliminary data.</text>
</comment>
<dbReference type="RefSeq" id="WP_116271013.1">
    <property type="nucleotide sequence ID" value="NZ_BGZJ01000002.1"/>
</dbReference>
<proteinExistence type="predicted"/>
<reference evidence="2 3" key="1">
    <citation type="journal article" date="2018" name="Int. J. Syst. Evol. Microbiol.">
        <title>Mesosutterella multiformis gen. nov., sp. nov., a member of the family Sutterellaceae and Sutterella megalosphaeroides sp. nov., isolated from human faeces.</title>
        <authorList>
            <person name="Sakamoto M."/>
            <person name="Ikeyama N."/>
            <person name="Kunihiro T."/>
            <person name="Iino T."/>
            <person name="Yuki M."/>
            <person name="Ohkuma M."/>
        </authorList>
    </citation>
    <scope>NUCLEOTIDE SEQUENCE [LARGE SCALE GENOMIC DNA]</scope>
    <source>
        <strain evidence="2 3">4NBBH2</strain>
    </source>
</reference>
<dbReference type="Proteomes" id="UP000266091">
    <property type="component" value="Unassembled WGS sequence"/>
</dbReference>
<accession>A0A401LHK3</accession>